<accession>A0AA43W0S7</accession>
<dbReference type="Pfam" id="PF13155">
    <property type="entry name" value="Toprim_2"/>
    <property type="match status" value="1"/>
</dbReference>
<dbReference type="CDD" id="cd03364">
    <property type="entry name" value="TOPRIM_DnaG_primases"/>
    <property type="match status" value="1"/>
</dbReference>
<dbReference type="RefSeq" id="WP_164728068.1">
    <property type="nucleotide sequence ID" value="NZ_WNCS01000010.1"/>
</dbReference>
<gene>
    <name evidence="1" type="ORF">GMD92_02755</name>
</gene>
<evidence type="ECO:0000313" key="2">
    <source>
        <dbReference type="Proteomes" id="UP000448908"/>
    </source>
</evidence>
<reference evidence="1 2" key="1">
    <citation type="journal article" date="2019" name="Nat. Med.">
        <title>A library of human gut bacterial isolates paired with longitudinal multiomics data enables mechanistic microbiome research.</title>
        <authorList>
            <person name="Poyet M."/>
            <person name="Groussin M."/>
            <person name="Gibbons S.M."/>
            <person name="Avila-Pacheco J."/>
            <person name="Jiang X."/>
            <person name="Kearney S.M."/>
            <person name="Perrotta A.R."/>
            <person name="Berdy B."/>
            <person name="Zhao S."/>
            <person name="Lieberman T.D."/>
            <person name="Swanson P.K."/>
            <person name="Smith M."/>
            <person name="Roesemann S."/>
            <person name="Alexander J.E."/>
            <person name="Rich S.A."/>
            <person name="Livny J."/>
            <person name="Vlamakis H."/>
            <person name="Clish C."/>
            <person name="Bullock K."/>
            <person name="Deik A."/>
            <person name="Scott J."/>
            <person name="Pierce K.A."/>
            <person name="Xavier R.J."/>
            <person name="Alm E.J."/>
        </authorList>
    </citation>
    <scope>NUCLEOTIDE SEQUENCE [LARGE SCALE GENOMIC DNA]</scope>
    <source>
        <strain evidence="1 2">BIOML-A16</strain>
    </source>
</reference>
<evidence type="ECO:0000313" key="1">
    <source>
        <dbReference type="EMBL" id="MTU68026.1"/>
    </source>
</evidence>
<dbReference type="Proteomes" id="UP000448908">
    <property type="component" value="Unassembled WGS sequence"/>
</dbReference>
<dbReference type="InterPro" id="IPR034151">
    <property type="entry name" value="TOPRIM_DnaG_bac"/>
</dbReference>
<dbReference type="EMBL" id="WNDA01000003">
    <property type="protein sequence ID" value="MTU68026.1"/>
    <property type="molecule type" value="Genomic_DNA"/>
</dbReference>
<dbReference type="AlphaFoldDB" id="A0AA43W0S7"/>
<evidence type="ECO:0008006" key="3">
    <source>
        <dbReference type="Google" id="ProtNLM"/>
    </source>
</evidence>
<comment type="caution">
    <text evidence="1">The sequence shown here is derived from an EMBL/GenBank/DDBJ whole genome shotgun (WGS) entry which is preliminary data.</text>
</comment>
<name>A0AA43W0S7_9BACT</name>
<organism evidence="1 2">
    <name type="scientific">Parabacteroides merdae</name>
    <dbReference type="NCBI Taxonomy" id="46503"/>
    <lineage>
        <taxon>Bacteria</taxon>
        <taxon>Pseudomonadati</taxon>
        <taxon>Bacteroidota</taxon>
        <taxon>Bacteroidia</taxon>
        <taxon>Bacteroidales</taxon>
        <taxon>Tannerellaceae</taxon>
        <taxon>Parabacteroides</taxon>
    </lineage>
</organism>
<protein>
    <recommendedName>
        <fullName evidence="3">Toprim domain-containing protein</fullName>
    </recommendedName>
</protein>
<dbReference type="SUPFAM" id="SSF56731">
    <property type="entry name" value="DNA primase core"/>
    <property type="match status" value="1"/>
</dbReference>
<proteinExistence type="predicted"/>
<sequence>MELSVQEQQYLVSEIVRETGAKRDGGGRNLIVPRCPFCGKTGGKFGIYIGPETTRRKPFMGHCFSCGASTRTLGQLLEAIGRMDLMVTPTTDVAAPLENLLLPAPEPEEIDDRLASAKLPDFYKRTFRHPYLQARGFTFDDYEYFPVGITGKLNSRYADYVIFPVTDGGNTVGYVARHTWPKADIDSYNRKAKYSGGYKILRYRNSTDNDFSCLLYNYDAVRENETDTVILAEGIFDVIALTRKLELYDNPYIAAVATFGKKISDVQTYKLQSKGVKTIVVGYDGDAVDAIKRTAERLKPYFEVFIADIADAGKDWDEMSGRETYGTFAYRLLTPIEYKLKKIQER</sequence>
<dbReference type="Gene3D" id="3.40.1360.10">
    <property type="match status" value="1"/>
</dbReference>